<name>A0A2A9MQJ9_BESBE</name>
<dbReference type="RefSeq" id="XP_029222311.1">
    <property type="nucleotide sequence ID" value="XM_029359398.1"/>
</dbReference>
<proteinExistence type="predicted"/>
<feature type="region of interest" description="Disordered" evidence="1">
    <location>
        <begin position="711"/>
        <end position="737"/>
    </location>
</feature>
<feature type="compositionally biased region" description="Basic residues" evidence="1">
    <location>
        <begin position="987"/>
        <end position="997"/>
    </location>
</feature>
<dbReference type="GO" id="GO:0006351">
    <property type="term" value="P:DNA-templated transcription"/>
    <property type="evidence" value="ECO:0007669"/>
    <property type="project" value="InterPro"/>
</dbReference>
<feature type="compositionally biased region" description="Low complexity" evidence="1">
    <location>
        <begin position="998"/>
        <end position="1007"/>
    </location>
</feature>
<feature type="region of interest" description="Disordered" evidence="1">
    <location>
        <begin position="986"/>
        <end position="1019"/>
    </location>
</feature>
<dbReference type="OrthoDB" id="360521at2759"/>
<organism evidence="3 4">
    <name type="scientific">Besnoitia besnoiti</name>
    <name type="common">Apicomplexan protozoan</name>
    <dbReference type="NCBI Taxonomy" id="94643"/>
    <lineage>
        <taxon>Eukaryota</taxon>
        <taxon>Sar</taxon>
        <taxon>Alveolata</taxon>
        <taxon>Apicomplexa</taxon>
        <taxon>Conoidasida</taxon>
        <taxon>Coccidia</taxon>
        <taxon>Eucoccidiorida</taxon>
        <taxon>Eimeriorina</taxon>
        <taxon>Sarcocystidae</taxon>
        <taxon>Besnoitia</taxon>
    </lineage>
</organism>
<feature type="compositionally biased region" description="Basic and acidic residues" evidence="1">
    <location>
        <begin position="392"/>
        <end position="408"/>
    </location>
</feature>
<feature type="compositionally biased region" description="Low complexity" evidence="1">
    <location>
        <begin position="299"/>
        <end position="332"/>
    </location>
</feature>
<dbReference type="EMBL" id="NWUJ01000001">
    <property type="protein sequence ID" value="PFH38302.1"/>
    <property type="molecule type" value="Genomic_DNA"/>
</dbReference>
<evidence type="ECO:0000313" key="3">
    <source>
        <dbReference type="EMBL" id="PFH38302.1"/>
    </source>
</evidence>
<dbReference type="STRING" id="94643.A0A2A9MQJ9"/>
<dbReference type="GeneID" id="40305706"/>
<accession>A0A2A9MQJ9</accession>
<gene>
    <name evidence="3" type="ORF">BESB_006430</name>
</gene>
<dbReference type="PANTHER" id="PTHR12856">
    <property type="entry name" value="TRANSCRIPTION INITIATION FACTOR IIH-RELATED"/>
    <property type="match status" value="1"/>
</dbReference>
<dbReference type="InterPro" id="IPR027079">
    <property type="entry name" value="Tfb1/GTF2H1"/>
</dbReference>
<evidence type="ECO:0000256" key="1">
    <source>
        <dbReference type="SAM" id="MobiDB-lite"/>
    </source>
</evidence>
<dbReference type="KEGG" id="bbes:BESB_006430"/>
<evidence type="ECO:0000259" key="2">
    <source>
        <dbReference type="PROSITE" id="PS50858"/>
    </source>
</evidence>
<feature type="compositionally biased region" description="Low complexity" evidence="1">
    <location>
        <begin position="781"/>
        <end position="801"/>
    </location>
</feature>
<feature type="region of interest" description="Disordered" evidence="1">
    <location>
        <begin position="203"/>
        <end position="332"/>
    </location>
</feature>
<feature type="compositionally biased region" description="Basic and acidic residues" evidence="1">
    <location>
        <begin position="823"/>
        <end position="839"/>
    </location>
</feature>
<dbReference type="GO" id="GO:0006289">
    <property type="term" value="P:nucleotide-excision repair"/>
    <property type="evidence" value="ECO:0007669"/>
    <property type="project" value="InterPro"/>
</dbReference>
<dbReference type="Proteomes" id="UP000224006">
    <property type="component" value="Chromosome I"/>
</dbReference>
<keyword evidence="4" id="KW-1185">Reference proteome</keyword>
<dbReference type="VEuPathDB" id="ToxoDB:BESB_006430"/>
<feature type="region of interest" description="Disordered" evidence="1">
    <location>
        <begin position="375"/>
        <end position="427"/>
    </location>
</feature>
<reference evidence="3 4" key="1">
    <citation type="submission" date="2017-09" db="EMBL/GenBank/DDBJ databases">
        <title>Genome sequencing of Besnoitia besnoiti strain Bb-Ger1.</title>
        <authorList>
            <person name="Schares G."/>
            <person name="Venepally P."/>
            <person name="Lorenzi H.A."/>
        </authorList>
    </citation>
    <scope>NUCLEOTIDE SEQUENCE [LARGE SCALE GENOMIC DNA]</scope>
    <source>
        <strain evidence="3 4">Bb-Ger1</strain>
    </source>
</reference>
<protein>
    <recommendedName>
        <fullName evidence="2">BSD domain-containing protein</fullName>
    </recommendedName>
</protein>
<feature type="domain" description="BSD" evidence="2">
    <location>
        <begin position="476"/>
        <end position="529"/>
    </location>
</feature>
<feature type="region of interest" description="Disordered" evidence="1">
    <location>
        <begin position="781"/>
        <end position="839"/>
    </location>
</feature>
<dbReference type="GO" id="GO:0000439">
    <property type="term" value="C:transcription factor TFIIH core complex"/>
    <property type="evidence" value="ECO:0007669"/>
    <property type="project" value="InterPro"/>
</dbReference>
<sequence length="1019" mass="108247">MEESQVVVGRIAEGFQGVSVGGKQGTFFLTSRALAFVAQSQNDGHAGEEAGQVAQQHDAVFELHLFVWFQQWTSTERSKKSAKARLTFSNASALPSSAVGLPVASTAVLDFGADRGKMDAACNLLQQLHAAERQRHPRQLPLQLVAFPAREAFLDELKLALELPTASSLRLTPSLSYLLLPPSSVSAGEWEPLSPLLAAPACQESERAPAPPTGGAPASTPGSVRTPAALPPGADVRTPGGEGASQLQGSAHAAKRPLPSAGRAVDEEGTTGSEAKRVRVTPSGAAPDLPKTTRPREPPAAASAPVSAAPSAPRGRSASSPAAEAPGPSRRLNLQALERLESLREARERRAAQRSLLAKNAVLRSLYLFLVGDPEEDEQPDLTGGDSGSLESKGDDDATAREGRRADAAQRSGAGGAGKHGRTARAPGKVLSPEEFWKLHETDLVAHRMQLAPDPPASAFLIRPPQFEYVGSSGTEKPASLVDCTEQMLDAILKEDPRISEVYRQLVAAGRMTREKFFERLFQSKYFQEFLGLPARQGAASSAAFESLSGDDSGALINLSNAAPPLLAPSPQDVLDLVTPSEDLISTEAFRLRGFGIADGLNSFSGDLVDSLDAKMSASSPSSAEIQTDAAAAGLPGLPSVRRPLRSRLLERFNRQSHRLLLQQMLPPTAVAAASQVPPGPGAVGASATAGEIEKLHEQLQLLAEQEKQLVSAEQQTKKGQRGHAEGAAVSGRQRLASGSASEKAYRLLEDLQLSDLEAPQPVQHQRLEVSRRHLYAAGSRAPSAAAEKGSAPAAAASGGAKKPEAAPDGGTGGEDGQVPVKAKKETEGRGQRHDDEENRRLAQAWIANDAPKTEGRTITPDAALYENGRYMFVFNTKLCQSEKMAHVATLDYEPVTVNAVRAHQARVTELLQHFYASAVPDEEKRARIIQALDATKNELERTQESTFGPYTGAATKALCMPLFDQINAAKLHHSKLKKMLSDLRAQRKAHHMRHAAATHAQSASAQPNAARPALTATN</sequence>
<dbReference type="InterPro" id="IPR005607">
    <property type="entry name" value="BSD_dom"/>
</dbReference>
<evidence type="ECO:0000313" key="4">
    <source>
        <dbReference type="Proteomes" id="UP000224006"/>
    </source>
</evidence>
<dbReference type="PROSITE" id="PS50858">
    <property type="entry name" value="BSD"/>
    <property type="match status" value="1"/>
</dbReference>
<dbReference type="AlphaFoldDB" id="A0A2A9MQJ9"/>
<comment type="caution">
    <text evidence="3">The sequence shown here is derived from an EMBL/GenBank/DDBJ whole genome shotgun (WGS) entry which is preliminary data.</text>
</comment>